<dbReference type="GO" id="GO:0019905">
    <property type="term" value="F:syntaxin binding"/>
    <property type="evidence" value="ECO:0007669"/>
    <property type="project" value="TreeGrafter"/>
</dbReference>
<dbReference type="EMBL" id="HBGY01012270">
    <property type="protein sequence ID" value="CAD9572306.1"/>
    <property type="molecule type" value="Transcribed_RNA"/>
</dbReference>
<dbReference type="Gene3D" id="1.25.40.10">
    <property type="entry name" value="Tetratricopeptide repeat domain"/>
    <property type="match status" value="2"/>
</dbReference>
<keyword evidence="5" id="KW-0653">Protein transport</keyword>
<dbReference type="GO" id="GO:0006886">
    <property type="term" value="P:intracellular protein transport"/>
    <property type="evidence" value="ECO:0007669"/>
    <property type="project" value="InterPro"/>
</dbReference>
<evidence type="ECO:0000313" key="10">
    <source>
        <dbReference type="EMBL" id="CAD9572306.1"/>
    </source>
</evidence>
<name>A0A7S2P2M5_9STRA</name>
<gene>
    <name evidence="10" type="ORF">LDAN0321_LOCUS7809</name>
</gene>
<keyword evidence="3" id="KW-0813">Transport</keyword>
<keyword evidence="4" id="KW-0931">ER-Golgi transport</keyword>
<feature type="region of interest" description="Disordered" evidence="9">
    <location>
        <begin position="1"/>
        <end position="67"/>
    </location>
</feature>
<keyword evidence="6" id="KW-0472">Membrane</keyword>
<feature type="compositionally biased region" description="Polar residues" evidence="9">
    <location>
        <begin position="20"/>
        <end position="36"/>
    </location>
</feature>
<dbReference type="GO" id="GO:0005774">
    <property type="term" value="C:vacuolar membrane"/>
    <property type="evidence" value="ECO:0007669"/>
    <property type="project" value="TreeGrafter"/>
</dbReference>
<dbReference type="PANTHER" id="PTHR13768">
    <property type="entry name" value="SOLUBLE NSF ATTACHMENT PROTEIN SNAP"/>
    <property type="match status" value="1"/>
</dbReference>
<dbReference type="PANTHER" id="PTHR13768:SF2">
    <property type="entry name" value="GAMMA-SOLUBLE NSF ATTACHMENT PROTEIN"/>
    <property type="match status" value="1"/>
</dbReference>
<evidence type="ECO:0000256" key="1">
    <source>
        <dbReference type="ARBA" id="ARBA00004170"/>
    </source>
</evidence>
<evidence type="ECO:0000256" key="4">
    <source>
        <dbReference type="ARBA" id="ARBA00022892"/>
    </source>
</evidence>
<comment type="similarity">
    <text evidence="2">Belongs to the SNAP family.</text>
</comment>
<proteinExistence type="inferred from homology"/>
<dbReference type="SUPFAM" id="SSF48452">
    <property type="entry name" value="TPR-like"/>
    <property type="match status" value="1"/>
</dbReference>
<dbReference type="InterPro" id="IPR011990">
    <property type="entry name" value="TPR-like_helical_dom_sf"/>
</dbReference>
<accession>A0A7S2P2M5</accession>
<evidence type="ECO:0000256" key="6">
    <source>
        <dbReference type="ARBA" id="ARBA00023136"/>
    </source>
</evidence>
<sequence>MSSNYKNNLDSTRAALFAPSNPSGKQQATKAKSATVRSAPAAVRDQATTSSAVRTQRSGKSNFRTSLSPEQKVAKMNEAEGFRKQAKKAMSSGLFSSPDPVSASTYYKKAADLYKVCQEPKLEMLLRISTAELINDRLAAVEYKRAADLAIEVEGYGVEKAAHYNLNAAQLFLESGDNAKAAEATTKAGLVYIDPTTNNALTGYETECVTNLEKAVNLYVPFCLNPRASSASILEAGDDDALNQDAAEHLVVTSAYGGKNLTQIMFHFILMGEMGSALYAAGAATFLYEKDSISTISLHRSYLAETVLLLAQGDAVAANEAMMRHFQKTSYLRSRECELEENLVRAIQSCDEEALTKAQMSPVLNNLERCLIDLVLRLRVIGTAKKIERDNRDHEEDEADAEATFQEMGDLMAEMGLDGDNDDEDDFDLT</sequence>
<evidence type="ECO:0000256" key="2">
    <source>
        <dbReference type="ARBA" id="ARBA00010050"/>
    </source>
</evidence>
<evidence type="ECO:0000256" key="3">
    <source>
        <dbReference type="ARBA" id="ARBA00022448"/>
    </source>
</evidence>
<feature type="compositionally biased region" description="Polar residues" evidence="9">
    <location>
        <begin position="1"/>
        <end position="11"/>
    </location>
</feature>
<evidence type="ECO:0000256" key="9">
    <source>
        <dbReference type="SAM" id="MobiDB-lite"/>
    </source>
</evidence>
<comment type="subcellular location">
    <subcellularLocation>
        <location evidence="1">Membrane</location>
        <topology evidence="1">Peripheral membrane protein</topology>
    </subcellularLocation>
</comment>
<protein>
    <recommendedName>
        <fullName evidence="7">Gamma-soluble NSF attachment protein</fullName>
    </recommendedName>
    <alternativeName>
        <fullName evidence="8">N-ethylmaleimide-sensitive factor attachment protein gamma</fullName>
    </alternativeName>
</protein>
<dbReference type="GO" id="GO:0016192">
    <property type="term" value="P:vesicle-mediated transport"/>
    <property type="evidence" value="ECO:0007669"/>
    <property type="project" value="UniProtKB-KW"/>
</dbReference>
<feature type="compositionally biased region" description="Polar residues" evidence="9">
    <location>
        <begin position="46"/>
        <end position="67"/>
    </location>
</feature>
<evidence type="ECO:0000256" key="8">
    <source>
        <dbReference type="ARBA" id="ARBA00042485"/>
    </source>
</evidence>
<dbReference type="GO" id="GO:0005483">
    <property type="term" value="F:soluble NSF attachment protein activity"/>
    <property type="evidence" value="ECO:0007669"/>
    <property type="project" value="TreeGrafter"/>
</dbReference>
<dbReference type="GO" id="GO:0031201">
    <property type="term" value="C:SNARE complex"/>
    <property type="evidence" value="ECO:0007669"/>
    <property type="project" value="TreeGrafter"/>
</dbReference>
<dbReference type="AlphaFoldDB" id="A0A7S2P2M5"/>
<dbReference type="InterPro" id="IPR000744">
    <property type="entry name" value="NSF_attach"/>
</dbReference>
<organism evidence="10">
    <name type="scientific">Leptocylindrus danicus</name>
    <dbReference type="NCBI Taxonomy" id="163516"/>
    <lineage>
        <taxon>Eukaryota</taxon>
        <taxon>Sar</taxon>
        <taxon>Stramenopiles</taxon>
        <taxon>Ochrophyta</taxon>
        <taxon>Bacillariophyta</taxon>
        <taxon>Coscinodiscophyceae</taxon>
        <taxon>Chaetocerotophycidae</taxon>
        <taxon>Leptocylindrales</taxon>
        <taxon>Leptocylindraceae</taxon>
        <taxon>Leptocylindrus</taxon>
    </lineage>
</organism>
<reference evidence="10" key="1">
    <citation type="submission" date="2021-01" db="EMBL/GenBank/DDBJ databases">
        <authorList>
            <person name="Corre E."/>
            <person name="Pelletier E."/>
            <person name="Niang G."/>
            <person name="Scheremetjew M."/>
            <person name="Finn R."/>
            <person name="Kale V."/>
            <person name="Holt S."/>
            <person name="Cochrane G."/>
            <person name="Meng A."/>
            <person name="Brown T."/>
            <person name="Cohen L."/>
        </authorList>
    </citation>
    <scope>NUCLEOTIDE SEQUENCE</scope>
    <source>
        <strain evidence="10">B650</strain>
    </source>
</reference>
<evidence type="ECO:0000256" key="5">
    <source>
        <dbReference type="ARBA" id="ARBA00022927"/>
    </source>
</evidence>
<evidence type="ECO:0000256" key="7">
    <source>
        <dbReference type="ARBA" id="ARBA00040047"/>
    </source>
</evidence>